<dbReference type="EMBL" id="JABXBU010002072">
    <property type="protein sequence ID" value="KAF8777960.1"/>
    <property type="molecule type" value="Genomic_DNA"/>
</dbReference>
<keyword evidence="10" id="KW-0968">Cytoplasmic vesicle</keyword>
<dbReference type="PANTHER" id="PTHR12431">
    <property type="entry name" value="SORTING NEXIN 17 AND 27"/>
    <property type="match status" value="1"/>
</dbReference>
<name>A0A8T0EQA5_ARGBR</name>
<evidence type="ECO:0000256" key="6">
    <source>
        <dbReference type="ARBA" id="ARBA00022753"/>
    </source>
</evidence>
<dbReference type="CDD" id="cd13337">
    <property type="entry name" value="FERM-like_C_SNX17"/>
    <property type="match status" value="1"/>
</dbReference>
<dbReference type="InterPro" id="IPR048763">
    <property type="entry name" value="SNX17-31_FERM_F1"/>
</dbReference>
<dbReference type="InterPro" id="IPR037836">
    <property type="entry name" value="SNX17_FERM-like_dom"/>
</dbReference>
<dbReference type="AlphaFoldDB" id="A0A8T0EQA5"/>
<evidence type="ECO:0000256" key="9">
    <source>
        <dbReference type="ARBA" id="ARBA00023136"/>
    </source>
</evidence>
<evidence type="ECO:0000256" key="4">
    <source>
        <dbReference type="ARBA" id="ARBA00022448"/>
    </source>
</evidence>
<keyword evidence="9" id="KW-0472">Membrane</keyword>
<dbReference type="InterPro" id="IPR040842">
    <property type="entry name" value="SNX17/31_FERM"/>
</dbReference>
<gene>
    <name evidence="13" type="ORF">HNY73_014738</name>
</gene>
<dbReference type="GO" id="GO:0032456">
    <property type="term" value="P:endocytic recycling"/>
    <property type="evidence" value="ECO:0007669"/>
    <property type="project" value="TreeGrafter"/>
</dbReference>
<dbReference type="Gene3D" id="3.30.1520.10">
    <property type="entry name" value="Phox-like domain"/>
    <property type="match status" value="1"/>
</dbReference>
<feature type="region of interest" description="Disordered" evidence="11">
    <location>
        <begin position="439"/>
        <end position="481"/>
    </location>
</feature>
<evidence type="ECO:0000256" key="1">
    <source>
        <dbReference type="ARBA" id="ARBA00004180"/>
    </source>
</evidence>
<dbReference type="Pfam" id="PF21271">
    <property type="entry name" value="SNX17-31_F2_FERM"/>
    <property type="match status" value="1"/>
</dbReference>
<reference evidence="13" key="2">
    <citation type="submission" date="2020-06" db="EMBL/GenBank/DDBJ databases">
        <authorList>
            <person name="Sheffer M."/>
        </authorList>
    </citation>
    <scope>NUCLEOTIDE SEQUENCE</scope>
</reference>
<dbReference type="Pfam" id="PF18116">
    <property type="entry name" value="SNX17_FERM_C"/>
    <property type="match status" value="1"/>
</dbReference>
<organism evidence="13 14">
    <name type="scientific">Argiope bruennichi</name>
    <name type="common">Wasp spider</name>
    <name type="synonym">Aranea bruennichi</name>
    <dbReference type="NCBI Taxonomy" id="94029"/>
    <lineage>
        <taxon>Eukaryota</taxon>
        <taxon>Metazoa</taxon>
        <taxon>Ecdysozoa</taxon>
        <taxon>Arthropoda</taxon>
        <taxon>Chelicerata</taxon>
        <taxon>Arachnida</taxon>
        <taxon>Araneae</taxon>
        <taxon>Araneomorphae</taxon>
        <taxon>Entelegynae</taxon>
        <taxon>Araneoidea</taxon>
        <taxon>Araneidae</taxon>
        <taxon>Argiope</taxon>
    </lineage>
</organism>
<dbReference type="GO" id="GO:0006886">
    <property type="term" value="P:intracellular protein transport"/>
    <property type="evidence" value="ECO:0007669"/>
    <property type="project" value="TreeGrafter"/>
</dbReference>
<evidence type="ECO:0000256" key="8">
    <source>
        <dbReference type="ARBA" id="ARBA00023121"/>
    </source>
</evidence>
<keyword evidence="5" id="KW-0963">Cytoplasm</keyword>
<feature type="region of interest" description="Disordered" evidence="11">
    <location>
        <begin position="383"/>
        <end position="415"/>
    </location>
</feature>
<dbReference type="InterPro" id="IPR028666">
    <property type="entry name" value="SNX17_FERM_N"/>
</dbReference>
<keyword evidence="8" id="KW-0446">Lipid-binding</keyword>
<dbReference type="FunFam" id="1.20.80.60:FF:000001">
    <property type="entry name" value="Sorting nexin-17 isoform1"/>
    <property type="match status" value="1"/>
</dbReference>
<dbReference type="SUPFAM" id="SSF64268">
    <property type="entry name" value="PX domain"/>
    <property type="match status" value="1"/>
</dbReference>
<evidence type="ECO:0000256" key="3">
    <source>
        <dbReference type="ARBA" id="ARBA00010883"/>
    </source>
</evidence>
<dbReference type="InterPro" id="IPR048767">
    <property type="entry name" value="SNX17-31_FERM_F2"/>
</dbReference>
<dbReference type="GO" id="GO:0035091">
    <property type="term" value="F:phosphatidylinositol binding"/>
    <property type="evidence" value="ECO:0007669"/>
    <property type="project" value="InterPro"/>
</dbReference>
<dbReference type="FunFam" id="3.30.1520.10:FF:000008">
    <property type="entry name" value="Sorting nexin-17 isoform1"/>
    <property type="match status" value="1"/>
</dbReference>
<dbReference type="Gene3D" id="2.30.29.30">
    <property type="entry name" value="Pleckstrin-homology domain (PH domain)/Phosphotyrosine-binding domain (PTB)"/>
    <property type="match status" value="1"/>
</dbReference>
<dbReference type="PANTHER" id="PTHR12431:SF14">
    <property type="entry name" value="LD15323P"/>
    <property type="match status" value="1"/>
</dbReference>
<accession>A0A8T0EQA5</accession>
<protein>
    <submittedName>
        <fullName evidence="13">Sorting nexin-17 like protein</fullName>
    </submittedName>
</protein>
<dbReference type="Pfam" id="PF21273">
    <property type="entry name" value="SNX17-27-31_F1_FERM"/>
    <property type="match status" value="1"/>
</dbReference>
<dbReference type="PROSITE" id="PS50195">
    <property type="entry name" value="PX"/>
    <property type="match status" value="1"/>
</dbReference>
<evidence type="ECO:0000256" key="5">
    <source>
        <dbReference type="ARBA" id="ARBA00022490"/>
    </source>
</evidence>
<dbReference type="GO" id="GO:0030659">
    <property type="term" value="C:cytoplasmic vesicle membrane"/>
    <property type="evidence" value="ECO:0007669"/>
    <property type="project" value="UniProtKB-SubCell"/>
</dbReference>
<evidence type="ECO:0000313" key="14">
    <source>
        <dbReference type="Proteomes" id="UP000807504"/>
    </source>
</evidence>
<feature type="compositionally biased region" description="Basic and acidic residues" evidence="11">
    <location>
        <begin position="384"/>
        <end position="394"/>
    </location>
</feature>
<evidence type="ECO:0000313" key="13">
    <source>
        <dbReference type="EMBL" id="KAF8777960.1"/>
    </source>
</evidence>
<keyword evidence="6" id="KW-0967">Endosome</keyword>
<dbReference type="Gene3D" id="3.10.20.90">
    <property type="entry name" value="Phosphatidylinositol 3-kinase Catalytic Subunit, Chain A, domain 1"/>
    <property type="match status" value="1"/>
</dbReference>
<reference evidence="13" key="1">
    <citation type="journal article" date="2020" name="bioRxiv">
        <title>Chromosome-level reference genome of the European wasp spider Argiope bruennichi: a resource for studies on range expansion and evolutionary adaptation.</title>
        <authorList>
            <person name="Sheffer M.M."/>
            <person name="Hoppe A."/>
            <person name="Krehenwinkel H."/>
            <person name="Uhl G."/>
            <person name="Kuss A.W."/>
            <person name="Jensen L."/>
            <person name="Jensen C."/>
            <person name="Gillespie R.G."/>
            <person name="Hoff K.J."/>
            <person name="Prost S."/>
        </authorList>
    </citation>
    <scope>NUCLEOTIDE SEQUENCE</scope>
</reference>
<comment type="subcellular location">
    <subcellularLocation>
        <location evidence="1">Cytoplasmic vesicle membrane</location>
        <topology evidence="1">Peripheral membrane protein</topology>
        <orientation evidence="1">Cytoplasmic side</orientation>
    </subcellularLocation>
    <subcellularLocation>
        <location evidence="2">Early endosome</location>
    </subcellularLocation>
</comment>
<dbReference type="CDD" id="cd16121">
    <property type="entry name" value="FERM_F1_SNX17"/>
    <property type="match status" value="1"/>
</dbReference>
<dbReference type="Proteomes" id="UP000807504">
    <property type="component" value="Unassembled WGS sequence"/>
</dbReference>
<keyword evidence="7" id="KW-0653">Protein transport</keyword>
<dbReference type="InterPro" id="IPR011993">
    <property type="entry name" value="PH-like_dom_sf"/>
</dbReference>
<dbReference type="InterPro" id="IPR036871">
    <property type="entry name" value="PX_dom_sf"/>
</dbReference>
<comment type="similarity">
    <text evidence="3">Belongs to the sorting nexin family.</text>
</comment>
<dbReference type="InterPro" id="IPR001683">
    <property type="entry name" value="PX_dom"/>
</dbReference>
<evidence type="ECO:0000259" key="12">
    <source>
        <dbReference type="PROSITE" id="PS50195"/>
    </source>
</evidence>
<evidence type="ECO:0000256" key="7">
    <source>
        <dbReference type="ARBA" id="ARBA00022927"/>
    </source>
</evidence>
<dbReference type="OMA" id="RRHCVGV"/>
<keyword evidence="14" id="KW-1185">Reference proteome</keyword>
<comment type="caution">
    <text evidence="13">The sequence shown here is derived from an EMBL/GenBank/DDBJ whole genome shotgun (WGS) entry which is preliminary data.</text>
</comment>
<evidence type="ECO:0000256" key="11">
    <source>
        <dbReference type="SAM" id="MobiDB-lite"/>
    </source>
</evidence>
<dbReference type="OrthoDB" id="6415413at2759"/>
<dbReference type="FunFam" id="2.30.29.30:FF:000145">
    <property type="entry name" value="Sorting nexin-17 isoform1"/>
    <property type="match status" value="1"/>
</dbReference>
<dbReference type="Gene3D" id="1.20.80.60">
    <property type="match status" value="1"/>
</dbReference>
<feature type="domain" description="PX" evidence="12">
    <location>
        <begin position="1"/>
        <end position="108"/>
    </location>
</feature>
<dbReference type="GO" id="GO:0005769">
    <property type="term" value="C:early endosome"/>
    <property type="evidence" value="ECO:0007669"/>
    <property type="project" value="UniProtKB-SubCell"/>
</dbReference>
<evidence type="ECO:0000256" key="2">
    <source>
        <dbReference type="ARBA" id="ARBA00004412"/>
    </source>
</evidence>
<dbReference type="SMART" id="SM00312">
    <property type="entry name" value="PX"/>
    <property type="match status" value="1"/>
</dbReference>
<keyword evidence="4" id="KW-0813">Transport</keyword>
<evidence type="ECO:0000256" key="10">
    <source>
        <dbReference type="ARBA" id="ARBA00023329"/>
    </source>
</evidence>
<dbReference type="Pfam" id="PF00787">
    <property type="entry name" value="PX"/>
    <property type="match status" value="1"/>
</dbReference>
<proteinExistence type="inferred from homology"/>
<dbReference type="CDD" id="cd06885">
    <property type="entry name" value="PX_SNX17_31"/>
    <property type="match status" value="1"/>
</dbReference>
<sequence>MHFSIPDTLEVKDDNSSSYIAYNLHVNGAFHCTVRYRQLYNLYDQLRREFGPNSLPPFPPKKLLPLTPTQTEERRAQLEKFIQLVSQDQRIATSDVFTGFLLSAQQETQNAKEEIVSLDIHLMNWQKIAVRVSSLARTSTVMEAVCSALKLDEKYTSYFCIYLVSKCNNDLSVERRLQDFESAYLSLKSAGNNHFLVIRKSYWDSSYEEELLEDKVCLNLLYVQAVSDIERGWTRADGESRRKLVALQARGSKKEYLQRAKNLKFYGHIQFRSCICDYPQPNTTVTISAGGRDLVFHLDSDPASENKAYFRVTRIKCWRITTSLSDTNDSSHTSPAKLKLELSFEYLMSKDHLRWICIRSDQAILMSVCLQGMVDELLSKRHGVKNEEKSEKTSRRGSWNYMKRDGSSHQISSNIGRSVSTDGIVQNANREETNNIIGRSKGQVRKITEKFSSKHGIKNGPSSPKPLVENDAFEGIGDDDL</sequence>